<evidence type="ECO:0000256" key="1">
    <source>
        <dbReference type="ARBA" id="ARBA00009353"/>
    </source>
</evidence>
<dbReference type="PANTHER" id="PTHR11092:SF0">
    <property type="entry name" value="EPIMERASE FAMILY PROTEIN SDR39U1"/>
    <property type="match status" value="1"/>
</dbReference>
<evidence type="ECO:0000259" key="2">
    <source>
        <dbReference type="Pfam" id="PF01370"/>
    </source>
</evidence>
<dbReference type="RefSeq" id="WP_135812090.1">
    <property type="nucleotide sequence ID" value="NZ_RQEV01000003.1"/>
</dbReference>
<dbReference type="Proteomes" id="UP000297855">
    <property type="component" value="Unassembled WGS sequence"/>
</dbReference>
<dbReference type="CDD" id="cd05242">
    <property type="entry name" value="SDR_a8"/>
    <property type="match status" value="1"/>
</dbReference>
<evidence type="ECO:0000259" key="3">
    <source>
        <dbReference type="Pfam" id="PF08338"/>
    </source>
</evidence>
<protein>
    <submittedName>
        <fullName evidence="4">TIGR01777 family protein</fullName>
    </submittedName>
</protein>
<name>A0A4V6QKV6_9LEPT</name>
<sequence>MLIGISGGTGLIGSLLALRLKAEGHKVRIFSRSGKLPYRLQRSSEWDVRIGNGPSPADLSGLDVLINFAGEPIAGVRWTDEVRQKIRSSRIESTRTIVDRISDLGDSGPKTLFNASAVGIYGSYESPTPPFTENTPAADDELGRLCADWEAEALRAESFGIRTVLLRTGVVLSTEGGALATMLPAFRLFAGGPIGSGHQILSWIHIEDQLAAILFLLRREEAKGAFNLVSPEPVSNEQFSKTLGQVLNRPSFTRVPSFALKLAFGDGALVATHGQRVVPKRLSDLGYKFRYPNLEGALRSLLG</sequence>
<dbReference type="EMBL" id="RQEV01000003">
    <property type="protein sequence ID" value="TGK20789.1"/>
    <property type="molecule type" value="Genomic_DNA"/>
</dbReference>
<proteinExistence type="inferred from homology"/>
<dbReference type="NCBIfam" id="TIGR01777">
    <property type="entry name" value="yfcH"/>
    <property type="match status" value="1"/>
</dbReference>
<dbReference type="InterPro" id="IPR010099">
    <property type="entry name" value="SDR39U1"/>
</dbReference>
<dbReference type="Gene3D" id="3.40.50.720">
    <property type="entry name" value="NAD(P)-binding Rossmann-like Domain"/>
    <property type="match status" value="1"/>
</dbReference>
<dbReference type="Pfam" id="PF01370">
    <property type="entry name" value="Epimerase"/>
    <property type="match status" value="1"/>
</dbReference>
<evidence type="ECO:0000313" key="4">
    <source>
        <dbReference type="EMBL" id="TGK20789.1"/>
    </source>
</evidence>
<feature type="domain" description="NAD-dependent epimerase/dehydratase" evidence="2">
    <location>
        <begin position="5"/>
        <end position="227"/>
    </location>
</feature>
<dbReference type="SUPFAM" id="SSF51735">
    <property type="entry name" value="NAD(P)-binding Rossmann-fold domains"/>
    <property type="match status" value="1"/>
</dbReference>
<keyword evidence="5" id="KW-1185">Reference proteome</keyword>
<dbReference type="Pfam" id="PF08338">
    <property type="entry name" value="DUF1731"/>
    <property type="match status" value="1"/>
</dbReference>
<gene>
    <name evidence="4" type="ORF">EHO61_02675</name>
</gene>
<comment type="similarity">
    <text evidence="1">Belongs to the NAD(P)-dependent epimerase/dehydratase family. SDR39U1 subfamily.</text>
</comment>
<reference evidence="4" key="1">
    <citation type="journal article" date="2019" name="PLoS Negl. Trop. Dis.">
        <title>Revisiting the worldwide diversity of Leptospira species in the environment.</title>
        <authorList>
            <person name="Vincent A.T."/>
            <person name="Schiettekatte O."/>
            <person name="Bourhy P."/>
            <person name="Veyrier F.J."/>
            <person name="Picardeau M."/>
        </authorList>
    </citation>
    <scope>NUCLEOTIDE SEQUENCE [LARGE SCALE GENOMIC DNA]</scope>
    <source>
        <strain evidence="4">SCS5</strain>
    </source>
</reference>
<dbReference type="InterPro" id="IPR001509">
    <property type="entry name" value="Epimerase_deHydtase"/>
</dbReference>
<dbReference type="OrthoDB" id="9801773at2"/>
<accession>A0A4V6QKV6</accession>
<organism evidence="4 5">
    <name type="scientific">Leptospira fluminis</name>
    <dbReference type="NCBI Taxonomy" id="2484979"/>
    <lineage>
        <taxon>Bacteria</taxon>
        <taxon>Pseudomonadati</taxon>
        <taxon>Spirochaetota</taxon>
        <taxon>Spirochaetia</taxon>
        <taxon>Leptospirales</taxon>
        <taxon>Leptospiraceae</taxon>
        <taxon>Leptospira</taxon>
    </lineage>
</organism>
<dbReference type="PANTHER" id="PTHR11092">
    <property type="entry name" value="SUGAR NUCLEOTIDE EPIMERASE RELATED"/>
    <property type="match status" value="1"/>
</dbReference>
<dbReference type="InterPro" id="IPR036291">
    <property type="entry name" value="NAD(P)-bd_dom_sf"/>
</dbReference>
<evidence type="ECO:0000313" key="5">
    <source>
        <dbReference type="Proteomes" id="UP000297855"/>
    </source>
</evidence>
<dbReference type="InterPro" id="IPR013549">
    <property type="entry name" value="DUF1731"/>
</dbReference>
<comment type="caution">
    <text evidence="4">The sequence shown here is derived from an EMBL/GenBank/DDBJ whole genome shotgun (WGS) entry which is preliminary data.</text>
</comment>
<feature type="domain" description="DUF1731" evidence="3">
    <location>
        <begin position="255"/>
        <end position="301"/>
    </location>
</feature>
<dbReference type="AlphaFoldDB" id="A0A4V6QKV6"/>